<keyword evidence="3" id="KW-1185">Reference proteome</keyword>
<organism evidence="2 3">
    <name type="scientific">Quillaja saponaria</name>
    <name type="common">Soap bark tree</name>
    <dbReference type="NCBI Taxonomy" id="32244"/>
    <lineage>
        <taxon>Eukaryota</taxon>
        <taxon>Viridiplantae</taxon>
        <taxon>Streptophyta</taxon>
        <taxon>Embryophyta</taxon>
        <taxon>Tracheophyta</taxon>
        <taxon>Spermatophyta</taxon>
        <taxon>Magnoliopsida</taxon>
        <taxon>eudicotyledons</taxon>
        <taxon>Gunneridae</taxon>
        <taxon>Pentapetalae</taxon>
        <taxon>rosids</taxon>
        <taxon>fabids</taxon>
        <taxon>Fabales</taxon>
        <taxon>Quillajaceae</taxon>
        <taxon>Quillaja</taxon>
    </lineage>
</organism>
<evidence type="ECO:0000313" key="2">
    <source>
        <dbReference type="EMBL" id="KAJ7979667.1"/>
    </source>
</evidence>
<protein>
    <submittedName>
        <fullName evidence="2">Uncharacterized protein</fullName>
    </submittedName>
</protein>
<evidence type="ECO:0000256" key="1">
    <source>
        <dbReference type="SAM" id="Phobius"/>
    </source>
</evidence>
<sequence>MDNLQATCGDVNDIILEIQYSGKILVISISMSLLILPSVISNFLSKRGVCKLMKDRGRNDKCNKSIL</sequence>
<comment type="caution">
    <text evidence="2">The sequence shown here is derived from an EMBL/GenBank/DDBJ whole genome shotgun (WGS) entry which is preliminary data.</text>
</comment>
<feature type="transmembrane region" description="Helical" evidence="1">
    <location>
        <begin position="24"/>
        <end position="44"/>
    </location>
</feature>
<dbReference type="AlphaFoldDB" id="A0AAD7QDX9"/>
<proteinExistence type="predicted"/>
<dbReference type="KEGG" id="qsa:O6P43_003040"/>
<keyword evidence="1" id="KW-0472">Membrane</keyword>
<accession>A0AAD7QDX9</accession>
<keyword evidence="1" id="KW-1133">Transmembrane helix</keyword>
<dbReference type="EMBL" id="JARAOO010000002">
    <property type="protein sequence ID" value="KAJ7979667.1"/>
    <property type="molecule type" value="Genomic_DNA"/>
</dbReference>
<gene>
    <name evidence="2" type="ORF">O6P43_003040</name>
</gene>
<keyword evidence="1" id="KW-0812">Transmembrane</keyword>
<evidence type="ECO:0000313" key="3">
    <source>
        <dbReference type="Proteomes" id="UP001163823"/>
    </source>
</evidence>
<name>A0AAD7QDX9_QUISA</name>
<dbReference type="Proteomes" id="UP001163823">
    <property type="component" value="Chromosome 2"/>
</dbReference>
<reference evidence="2" key="1">
    <citation type="journal article" date="2023" name="Science">
        <title>Elucidation of the pathway for biosynthesis of saponin adjuvants from the soapbark tree.</title>
        <authorList>
            <person name="Reed J."/>
            <person name="Orme A."/>
            <person name="El-Demerdash A."/>
            <person name="Owen C."/>
            <person name="Martin L.B.B."/>
            <person name="Misra R.C."/>
            <person name="Kikuchi S."/>
            <person name="Rejzek M."/>
            <person name="Martin A.C."/>
            <person name="Harkess A."/>
            <person name="Leebens-Mack J."/>
            <person name="Louveau T."/>
            <person name="Stephenson M.J."/>
            <person name="Osbourn A."/>
        </authorList>
    </citation>
    <scope>NUCLEOTIDE SEQUENCE</scope>
    <source>
        <strain evidence="2">S10</strain>
    </source>
</reference>